<dbReference type="SUPFAM" id="SSF52540">
    <property type="entry name" value="P-loop containing nucleoside triphosphate hydrolases"/>
    <property type="match status" value="2"/>
</dbReference>
<keyword evidence="6 10" id="KW-0067">ATP-binding</keyword>
<feature type="domain" description="ABC transporter" evidence="9">
    <location>
        <begin position="279"/>
        <end position="523"/>
    </location>
</feature>
<dbReference type="GO" id="GO:0005524">
    <property type="term" value="F:ATP binding"/>
    <property type="evidence" value="ECO:0007669"/>
    <property type="project" value="UniProtKB-KW"/>
</dbReference>
<dbReference type="PANTHER" id="PTHR43790">
    <property type="entry name" value="CARBOHYDRATE TRANSPORT ATP-BINDING PROTEIN MG119-RELATED"/>
    <property type="match status" value="1"/>
</dbReference>
<evidence type="ECO:0000256" key="2">
    <source>
        <dbReference type="ARBA" id="ARBA00022448"/>
    </source>
</evidence>
<dbReference type="GO" id="GO:0005886">
    <property type="term" value="C:plasma membrane"/>
    <property type="evidence" value="ECO:0007669"/>
    <property type="project" value="UniProtKB-SubCell"/>
</dbReference>
<dbReference type="InterPro" id="IPR003593">
    <property type="entry name" value="AAA+_ATPase"/>
</dbReference>
<evidence type="ECO:0000256" key="3">
    <source>
        <dbReference type="ARBA" id="ARBA00022475"/>
    </source>
</evidence>
<evidence type="ECO:0000313" key="10">
    <source>
        <dbReference type="EMBL" id="KGA20235.1"/>
    </source>
</evidence>
<keyword evidence="7" id="KW-1278">Translocase</keyword>
<dbReference type="CDD" id="cd03215">
    <property type="entry name" value="ABC_Carb_Monos_II"/>
    <property type="match status" value="1"/>
</dbReference>
<dbReference type="InterPro" id="IPR017871">
    <property type="entry name" value="ABC_transporter-like_CS"/>
</dbReference>
<dbReference type="SMART" id="SM00382">
    <property type="entry name" value="AAA"/>
    <property type="match status" value="1"/>
</dbReference>
<dbReference type="InterPro" id="IPR027417">
    <property type="entry name" value="P-loop_NTPase"/>
</dbReference>
<gene>
    <name evidence="10" type="ORF">GM51_5500</name>
</gene>
<dbReference type="AlphaFoldDB" id="A0A094Q7Q8"/>
<protein>
    <submittedName>
        <fullName evidence="10">Sugar ABC transporter ATP-binding protein</fullName>
    </submittedName>
</protein>
<dbReference type="Pfam" id="PF00005">
    <property type="entry name" value="ABC_tran"/>
    <property type="match status" value="2"/>
</dbReference>
<dbReference type="EMBL" id="JNSL01000023">
    <property type="protein sequence ID" value="KGA20235.1"/>
    <property type="molecule type" value="Genomic_DNA"/>
</dbReference>
<evidence type="ECO:0000256" key="7">
    <source>
        <dbReference type="ARBA" id="ARBA00022967"/>
    </source>
</evidence>
<dbReference type="InterPro" id="IPR050107">
    <property type="entry name" value="ABC_carbohydrate_import_ATPase"/>
</dbReference>
<proteinExistence type="predicted"/>
<name>A0A094Q7Q8_9ZZZZ</name>
<feature type="domain" description="ABC transporter" evidence="9">
    <location>
        <begin position="26"/>
        <end position="262"/>
    </location>
</feature>
<dbReference type="PANTHER" id="PTHR43790:SF9">
    <property type="entry name" value="GALACTOFURANOSE TRANSPORTER ATP-BINDING PROTEIN YTFR"/>
    <property type="match status" value="1"/>
</dbReference>
<keyword evidence="4" id="KW-0677">Repeat</keyword>
<keyword evidence="8" id="KW-0472">Membrane</keyword>
<keyword evidence="3" id="KW-1003">Cell membrane</keyword>
<dbReference type="GO" id="GO:0016887">
    <property type="term" value="F:ATP hydrolysis activity"/>
    <property type="evidence" value="ECO:0007669"/>
    <property type="project" value="InterPro"/>
</dbReference>
<comment type="subcellular location">
    <subcellularLocation>
        <location evidence="1">Cell membrane</location>
        <topology evidence="1">Peripheral membrane protein</topology>
    </subcellularLocation>
</comment>
<accession>A0A094Q7Q8</accession>
<organism evidence="10">
    <name type="scientific">freshwater metagenome</name>
    <dbReference type="NCBI Taxonomy" id="449393"/>
    <lineage>
        <taxon>unclassified sequences</taxon>
        <taxon>metagenomes</taxon>
        <taxon>ecological metagenomes</taxon>
    </lineage>
</organism>
<dbReference type="PROSITE" id="PS50893">
    <property type="entry name" value="ABC_TRANSPORTER_2"/>
    <property type="match status" value="2"/>
</dbReference>
<evidence type="ECO:0000256" key="8">
    <source>
        <dbReference type="ARBA" id="ARBA00023136"/>
    </source>
</evidence>
<evidence type="ECO:0000256" key="5">
    <source>
        <dbReference type="ARBA" id="ARBA00022741"/>
    </source>
</evidence>
<comment type="caution">
    <text evidence="10">The sequence shown here is derived from an EMBL/GenBank/DDBJ whole genome shotgun (WGS) entry which is preliminary data.</text>
</comment>
<dbReference type="Gene3D" id="3.40.50.300">
    <property type="entry name" value="P-loop containing nucleotide triphosphate hydrolases"/>
    <property type="match status" value="2"/>
</dbReference>
<evidence type="ECO:0000256" key="4">
    <source>
        <dbReference type="ARBA" id="ARBA00022737"/>
    </source>
</evidence>
<sequence>MRSAPLTWRRTSHLNNRKKSYVANILEVDGVEKKYPGVIANQDVSLHVREGSIHAIIGENGAGKSTLMKILYGLVRPDAGVIKVFDKEVSLKSPQDAIALGIGMVHQHFKLADNATVLENVILGSEPSRFGFVIKFDEARKKLLEIAETYQLDIDPDESISNLGVGERQRVEIAKVLFRGAKILILDEPTAVLVPQEVSELFTNLRELVNKGLTVLFISHKLDEVLSIADDITIMRQGTTVASRKPHDTNKKELAELMVGGELPKPKAGIQNISSKSILSIKGASYSRADGREILRGVNLDLHGGEILGLAGVEGNGQSELIELIMGLETSSAGTIEVLGVNAATTPTREIRNAGVGYIPQDRQRDGLLMSAPLWENRILGHQFSEPMAKGMWVNKGSAADDSKRVVQEFDVRTPGVNVLASALSGGNQQKFIVGRELSGDPHLIIAAQPTRGVDVGAQAIIWEQLMKARTRGAGILLISADLEELFSLSDRIAVIYSGRIVSILNPATTTAEDLGLAMTGAISA</sequence>
<reference evidence="10" key="1">
    <citation type="submission" date="2014-06" db="EMBL/GenBank/DDBJ databases">
        <title>Key roles for freshwater Actinobacteria revealed by deep metagenomic sequencing.</title>
        <authorList>
            <person name="Ghai R."/>
            <person name="Mizuno C.M."/>
            <person name="Picazo A."/>
            <person name="Camacho A."/>
            <person name="Rodriguez-Valera F."/>
        </authorList>
    </citation>
    <scope>NUCLEOTIDE SEQUENCE</scope>
</reference>
<evidence type="ECO:0000256" key="1">
    <source>
        <dbReference type="ARBA" id="ARBA00004202"/>
    </source>
</evidence>
<dbReference type="InterPro" id="IPR003439">
    <property type="entry name" value="ABC_transporter-like_ATP-bd"/>
</dbReference>
<dbReference type="PROSITE" id="PS00211">
    <property type="entry name" value="ABC_TRANSPORTER_1"/>
    <property type="match status" value="1"/>
</dbReference>
<dbReference type="CDD" id="cd03216">
    <property type="entry name" value="ABC_Carb_Monos_I"/>
    <property type="match status" value="1"/>
</dbReference>
<evidence type="ECO:0000259" key="9">
    <source>
        <dbReference type="PROSITE" id="PS50893"/>
    </source>
</evidence>
<keyword evidence="5" id="KW-0547">Nucleotide-binding</keyword>
<evidence type="ECO:0000256" key="6">
    <source>
        <dbReference type="ARBA" id="ARBA00022840"/>
    </source>
</evidence>
<keyword evidence="2" id="KW-0813">Transport</keyword>
<dbReference type="FunFam" id="3.40.50.300:FF:000127">
    <property type="entry name" value="Ribose import ATP-binding protein RbsA"/>
    <property type="match status" value="1"/>
</dbReference>